<dbReference type="Proteomes" id="UP001054945">
    <property type="component" value="Unassembled WGS sequence"/>
</dbReference>
<protein>
    <submittedName>
        <fullName evidence="1">Uncharacterized protein</fullName>
    </submittedName>
</protein>
<keyword evidence="2" id="KW-1185">Reference proteome</keyword>
<reference evidence="1 2" key="1">
    <citation type="submission" date="2021-06" db="EMBL/GenBank/DDBJ databases">
        <title>Caerostris extrusa draft genome.</title>
        <authorList>
            <person name="Kono N."/>
            <person name="Arakawa K."/>
        </authorList>
    </citation>
    <scope>NUCLEOTIDE SEQUENCE [LARGE SCALE GENOMIC DNA]</scope>
</reference>
<proteinExistence type="predicted"/>
<sequence>MFVSKNPRGISPSFRDSNFLEPCWHNKPECSARLLRMRSEYTKAGKESGPQVSFCPLWLCEINHALREKVFEKALL</sequence>
<dbReference type="EMBL" id="BPLR01021411">
    <property type="protein sequence ID" value="GIX89262.1"/>
    <property type="molecule type" value="Genomic_DNA"/>
</dbReference>
<organism evidence="1 2">
    <name type="scientific">Caerostris extrusa</name>
    <name type="common">Bark spider</name>
    <name type="synonym">Caerostris bankana</name>
    <dbReference type="NCBI Taxonomy" id="172846"/>
    <lineage>
        <taxon>Eukaryota</taxon>
        <taxon>Metazoa</taxon>
        <taxon>Ecdysozoa</taxon>
        <taxon>Arthropoda</taxon>
        <taxon>Chelicerata</taxon>
        <taxon>Arachnida</taxon>
        <taxon>Araneae</taxon>
        <taxon>Araneomorphae</taxon>
        <taxon>Entelegynae</taxon>
        <taxon>Araneoidea</taxon>
        <taxon>Araneidae</taxon>
        <taxon>Caerostris</taxon>
    </lineage>
</organism>
<dbReference type="AlphaFoldDB" id="A0AAV4P210"/>
<evidence type="ECO:0000313" key="2">
    <source>
        <dbReference type="Proteomes" id="UP001054945"/>
    </source>
</evidence>
<evidence type="ECO:0000313" key="1">
    <source>
        <dbReference type="EMBL" id="GIX89262.1"/>
    </source>
</evidence>
<name>A0AAV4P210_CAEEX</name>
<comment type="caution">
    <text evidence="1">The sequence shown here is derived from an EMBL/GenBank/DDBJ whole genome shotgun (WGS) entry which is preliminary data.</text>
</comment>
<gene>
    <name evidence="1" type="ORF">CEXT_75631</name>
</gene>
<accession>A0AAV4P210</accession>